<dbReference type="AlphaFoldDB" id="A0A4R3N9U7"/>
<name>A0A4R3N9U7_9GAMM</name>
<dbReference type="EMBL" id="SMAP01000002">
    <property type="protein sequence ID" value="TCT25362.1"/>
    <property type="molecule type" value="Genomic_DNA"/>
</dbReference>
<dbReference type="Proteomes" id="UP000295414">
    <property type="component" value="Unassembled WGS sequence"/>
</dbReference>
<sequence length="561" mass="62524">MIDRGEDVVVTPAESRLVSATWGALAASSPDPISLAREKILRWVASRSDEALPSNAYSGASFSLALGHCDVISGNGLWALRFDTADEELRDEAGIERRWRTEAVIAEIKEKAIFTVRLSVVTAIPGVPFFRSSPSLVRELAEAPGLIFDGLLNPQELSRNAALLFQFLSRKDRLPVLAVADNEDGSESFYVQAISKSVCGFAHVVRIPNQTAWDITKAFGRKWSVFNGALRLFMPGVSLELGNYRDHPIWLKQSLPADREGVRAFTRRLLDRLLTSSVSRTDLDELAPSFNSINSHLRALQLADASTVARKAQAEVAAAKTSEDRVAAQHRQIDAMRVEADSLRAQVASIDAKLLEAIQDRDMAYEFNRELEQEIDRLKAQIFGISARNRSLEAQLAEYGEARVAVEPLVSFEDLEDWSERHFAGRLVILPKAARAAKKAVYEDVDHISSCLTLLASHYVDMRRGRDSAAESFRNECERLRVEVSDVGEALQNHRYRQQFLAPYQRGSIELDLHLAPAPGTSERGSWDPKRTYRIYFAWDSEQEVVVIGSLPGHLTTSLTH</sequence>
<keyword evidence="3" id="KW-1185">Reference proteome</keyword>
<protein>
    <submittedName>
        <fullName evidence="2">Uncharacterized protein</fullName>
    </submittedName>
</protein>
<keyword evidence="1" id="KW-0175">Coiled coil</keyword>
<evidence type="ECO:0000313" key="3">
    <source>
        <dbReference type="Proteomes" id="UP000295414"/>
    </source>
</evidence>
<evidence type="ECO:0000256" key="1">
    <source>
        <dbReference type="SAM" id="Coils"/>
    </source>
</evidence>
<proteinExistence type="predicted"/>
<gene>
    <name evidence="2" type="ORF">EDC34_102250</name>
</gene>
<accession>A0A4R3N9U7</accession>
<comment type="caution">
    <text evidence="2">The sequence shown here is derived from an EMBL/GenBank/DDBJ whole genome shotgun (WGS) entry which is preliminary data.</text>
</comment>
<organism evidence="2 3">
    <name type="scientific">Thermomonas haemolytica</name>
    <dbReference type="NCBI Taxonomy" id="141949"/>
    <lineage>
        <taxon>Bacteria</taxon>
        <taxon>Pseudomonadati</taxon>
        <taxon>Pseudomonadota</taxon>
        <taxon>Gammaproteobacteria</taxon>
        <taxon>Lysobacterales</taxon>
        <taxon>Lysobacteraceae</taxon>
        <taxon>Thermomonas</taxon>
    </lineage>
</organism>
<feature type="coiled-coil region" evidence="1">
    <location>
        <begin position="333"/>
        <end position="395"/>
    </location>
</feature>
<evidence type="ECO:0000313" key="2">
    <source>
        <dbReference type="EMBL" id="TCT25362.1"/>
    </source>
</evidence>
<reference evidence="2 3" key="1">
    <citation type="submission" date="2019-03" db="EMBL/GenBank/DDBJ databases">
        <title>Genomic Encyclopedia of Type Strains, Phase IV (KMG-IV): sequencing the most valuable type-strain genomes for metagenomic binning, comparative biology and taxonomic classification.</title>
        <authorList>
            <person name="Goeker M."/>
        </authorList>
    </citation>
    <scope>NUCLEOTIDE SEQUENCE [LARGE SCALE GENOMIC DNA]</scope>
    <source>
        <strain evidence="2 3">DSM 13605</strain>
    </source>
</reference>